<evidence type="ECO:0000313" key="2">
    <source>
        <dbReference type="Proteomes" id="UP000092460"/>
    </source>
</evidence>
<evidence type="ECO:0000313" key="1">
    <source>
        <dbReference type="EnsemblMetazoa" id="GPPI003315-PA"/>
    </source>
</evidence>
<accession>A0A1B0ANV2</accession>
<reference evidence="1" key="2">
    <citation type="submission" date="2020-05" db="UniProtKB">
        <authorList>
            <consortium name="EnsemblMetazoa"/>
        </authorList>
    </citation>
    <scope>IDENTIFICATION</scope>
    <source>
        <strain evidence="1">IAEA</strain>
    </source>
</reference>
<dbReference type="Proteomes" id="UP000092460">
    <property type="component" value="Unassembled WGS sequence"/>
</dbReference>
<dbReference type="AlphaFoldDB" id="A0A1B0ANV2"/>
<name>A0A1B0ANV2_9MUSC</name>
<dbReference type="EMBL" id="JXJN01001019">
    <property type="status" value="NOT_ANNOTATED_CDS"/>
    <property type="molecule type" value="Genomic_DNA"/>
</dbReference>
<organism evidence="1 2">
    <name type="scientific">Glossina palpalis gambiensis</name>
    <dbReference type="NCBI Taxonomy" id="67801"/>
    <lineage>
        <taxon>Eukaryota</taxon>
        <taxon>Metazoa</taxon>
        <taxon>Ecdysozoa</taxon>
        <taxon>Arthropoda</taxon>
        <taxon>Hexapoda</taxon>
        <taxon>Insecta</taxon>
        <taxon>Pterygota</taxon>
        <taxon>Neoptera</taxon>
        <taxon>Endopterygota</taxon>
        <taxon>Diptera</taxon>
        <taxon>Brachycera</taxon>
        <taxon>Muscomorpha</taxon>
        <taxon>Hippoboscoidea</taxon>
        <taxon>Glossinidae</taxon>
        <taxon>Glossina</taxon>
    </lineage>
</organism>
<dbReference type="EMBL" id="JXJN01001020">
    <property type="status" value="NOT_ANNOTATED_CDS"/>
    <property type="molecule type" value="Genomic_DNA"/>
</dbReference>
<sequence length="178" mass="20943">MNVITAMTSINCNKNSTYEYEICSNCPFISGLRICLSIRLTVLTDVYLPFSSAVEHALTRLALCNCMKLLKRMFRIIQQPVPIRTNDKQRAREVFSYCSRFDRFQRNDLSEAYVCIFGHKGHKTEQKKQSFRCTRAMQRHDYTRANSSNTAAMHENTLNCFQRQFLQRMRTPNSYRQL</sequence>
<dbReference type="VEuPathDB" id="VectorBase:GPPI003315"/>
<protein>
    <submittedName>
        <fullName evidence="1">Uncharacterized protein</fullName>
    </submittedName>
</protein>
<keyword evidence="2" id="KW-1185">Reference proteome</keyword>
<dbReference type="EnsemblMetazoa" id="GPPI003315-RA">
    <property type="protein sequence ID" value="GPPI003315-PA"/>
    <property type="gene ID" value="GPPI003315"/>
</dbReference>
<reference evidence="2" key="1">
    <citation type="submission" date="2015-01" db="EMBL/GenBank/DDBJ databases">
        <authorList>
            <person name="Aksoy S."/>
            <person name="Warren W."/>
            <person name="Wilson R.K."/>
        </authorList>
    </citation>
    <scope>NUCLEOTIDE SEQUENCE [LARGE SCALE GENOMIC DNA]</scope>
    <source>
        <strain evidence="2">IAEA</strain>
    </source>
</reference>
<proteinExistence type="predicted"/>